<dbReference type="AlphaFoldDB" id="A0A1R1YBG4"/>
<sequence length="453" mass="51768">MPENVIKNQSSLGFGIAYLFYEISNQLGIVCKVIHGTLKLPPPHPNSFFSGPISPMYPNHAWNSVTIDNEHYFIDICCASPKHPLNTTKDVDDGFFLAKTTEFIFTHIPLKAENQYNSPVLSYPVFWQLPYVRPAFFRDGLRFLNLNSSNLVVKNDEIIPLILHLKDETINIYAELEIFPKDFNIVSKCKKTWPAPVQRHPLLSQCINYNGKRMVKIYIGVNSKDCYAVLNIYSGKRPTLLSRKLKKELLKKMISKDNLEQGTIESDLTSEIVNIKSAIINNSENVIPVSVTSKQSRVIDILINPKNDVNETNKITKTNQVLFNNAELIGTPNSETYSLAANIPVHHLGKPFSQRFIQTNHFSEFEFYFKSPITSDFPLNSIVNFHILPTCPEFTQHYKIQLLSPSEGYSKFLYQSFDQSYVLSVKFNEVGNWRVICFSKTEGWSNITVLSCY</sequence>
<dbReference type="PANTHER" id="PTHR46333:SF2">
    <property type="entry name" value="CYTOKINESIS PROTEIN 3"/>
    <property type="match status" value="1"/>
</dbReference>
<organism evidence="1 2">
    <name type="scientific">Smittium culicis</name>
    <dbReference type="NCBI Taxonomy" id="133412"/>
    <lineage>
        <taxon>Eukaryota</taxon>
        <taxon>Fungi</taxon>
        <taxon>Fungi incertae sedis</taxon>
        <taxon>Zoopagomycota</taxon>
        <taxon>Kickxellomycotina</taxon>
        <taxon>Harpellomycetes</taxon>
        <taxon>Harpellales</taxon>
        <taxon>Legeriomycetaceae</taxon>
        <taxon>Smittium</taxon>
    </lineage>
</organism>
<protein>
    <submittedName>
        <fullName evidence="1">Cytokinesis protein 3</fullName>
    </submittedName>
</protein>
<dbReference type="Proteomes" id="UP000187283">
    <property type="component" value="Unassembled WGS sequence"/>
</dbReference>
<gene>
    <name evidence="1" type="ORF">AYI70_g1762</name>
</gene>
<proteinExistence type="predicted"/>
<dbReference type="OrthoDB" id="6129702at2759"/>
<comment type="caution">
    <text evidence="1">The sequence shown here is derived from an EMBL/GenBank/DDBJ whole genome shotgun (WGS) entry which is preliminary data.</text>
</comment>
<dbReference type="EMBL" id="LSSN01000394">
    <property type="protein sequence ID" value="OMJ24175.1"/>
    <property type="molecule type" value="Genomic_DNA"/>
</dbReference>
<dbReference type="STRING" id="133412.A0A1R1YBG4"/>
<keyword evidence="2" id="KW-1185">Reference proteome</keyword>
<reference evidence="1 2" key="1">
    <citation type="submission" date="2017-01" db="EMBL/GenBank/DDBJ databases">
        <authorList>
            <person name="Mah S.A."/>
            <person name="Swanson W.J."/>
            <person name="Moy G.W."/>
            <person name="Vacquier V.D."/>
        </authorList>
    </citation>
    <scope>NUCLEOTIDE SEQUENCE [LARGE SCALE GENOMIC DNA]</scope>
    <source>
        <strain evidence="1 2">GSMNP</strain>
    </source>
</reference>
<dbReference type="InterPro" id="IPR038765">
    <property type="entry name" value="Papain-like_cys_pep_sf"/>
</dbReference>
<dbReference type="PANTHER" id="PTHR46333">
    <property type="entry name" value="CYTOKINESIS PROTEIN 3"/>
    <property type="match status" value="1"/>
</dbReference>
<dbReference type="InterPro" id="IPR052557">
    <property type="entry name" value="CAP/Cytokinesis_protein"/>
</dbReference>
<name>A0A1R1YBG4_9FUNG</name>
<evidence type="ECO:0000313" key="1">
    <source>
        <dbReference type="EMBL" id="OMJ24175.1"/>
    </source>
</evidence>
<dbReference type="SUPFAM" id="SSF54001">
    <property type="entry name" value="Cysteine proteinases"/>
    <property type="match status" value="1"/>
</dbReference>
<dbReference type="GO" id="GO:0110085">
    <property type="term" value="C:mitotic actomyosin contractile ring"/>
    <property type="evidence" value="ECO:0007669"/>
    <property type="project" value="TreeGrafter"/>
</dbReference>
<evidence type="ECO:0000313" key="2">
    <source>
        <dbReference type="Proteomes" id="UP000187283"/>
    </source>
</evidence>
<accession>A0A1R1YBG4</accession>
<dbReference type="GO" id="GO:0140278">
    <property type="term" value="P:mitotic division septum assembly"/>
    <property type="evidence" value="ECO:0007669"/>
    <property type="project" value="TreeGrafter"/>
</dbReference>